<dbReference type="EMBL" id="CP000853">
    <property type="protein sequence ID" value="ABW17898.1"/>
    <property type="molecule type" value="Genomic_DNA"/>
</dbReference>
<keyword evidence="2" id="KW-0812">Transmembrane</keyword>
<dbReference type="Gene3D" id="3.10.310.50">
    <property type="match status" value="1"/>
</dbReference>
<evidence type="ECO:0000313" key="5">
    <source>
        <dbReference type="Proteomes" id="UP000000269"/>
    </source>
</evidence>
<dbReference type="KEGG" id="aoe:Clos_0336"/>
<accession>A8ML81</accession>
<dbReference type="PANTHER" id="PTHR30373:SF2">
    <property type="entry name" value="UPF0603 PROTEIN YGCG"/>
    <property type="match status" value="1"/>
</dbReference>
<dbReference type="RefSeq" id="WP_012158213.1">
    <property type="nucleotide sequence ID" value="NC_009922.1"/>
</dbReference>
<feature type="region of interest" description="Disordered" evidence="1">
    <location>
        <begin position="241"/>
        <end position="279"/>
    </location>
</feature>
<dbReference type="STRING" id="350688.Clos_0336"/>
<feature type="compositionally biased region" description="Low complexity" evidence="1">
    <location>
        <begin position="248"/>
        <end position="270"/>
    </location>
</feature>
<dbReference type="eggNOG" id="COG1512">
    <property type="taxonomic scope" value="Bacteria"/>
</dbReference>
<dbReference type="Pfam" id="PF04536">
    <property type="entry name" value="TPM_phosphatase"/>
    <property type="match status" value="1"/>
</dbReference>
<evidence type="ECO:0000256" key="2">
    <source>
        <dbReference type="SAM" id="Phobius"/>
    </source>
</evidence>
<dbReference type="OrthoDB" id="9806054at2"/>
<proteinExistence type="predicted"/>
<dbReference type="PANTHER" id="PTHR30373">
    <property type="entry name" value="UPF0603 PROTEIN YGCG"/>
    <property type="match status" value="1"/>
</dbReference>
<keyword evidence="5" id="KW-1185">Reference proteome</keyword>
<reference evidence="5" key="1">
    <citation type="submission" date="2007-10" db="EMBL/GenBank/DDBJ databases">
        <title>Complete genome of Alkaliphilus oremlandii OhILAs.</title>
        <authorList>
            <person name="Copeland A."/>
            <person name="Lucas S."/>
            <person name="Lapidus A."/>
            <person name="Barry K."/>
            <person name="Detter J.C."/>
            <person name="Glavina del Rio T."/>
            <person name="Hammon N."/>
            <person name="Israni S."/>
            <person name="Dalin E."/>
            <person name="Tice H."/>
            <person name="Pitluck S."/>
            <person name="Chain P."/>
            <person name="Malfatti S."/>
            <person name="Shin M."/>
            <person name="Vergez L."/>
            <person name="Schmutz J."/>
            <person name="Larimer F."/>
            <person name="Land M."/>
            <person name="Hauser L."/>
            <person name="Kyrpides N."/>
            <person name="Mikhailova N."/>
            <person name="Stolz J.F."/>
            <person name="Dawson A."/>
            <person name="Fisher E."/>
            <person name="Crable B."/>
            <person name="Perera E."/>
            <person name="Lisak J."/>
            <person name="Ranganathan M."/>
            <person name="Basu P."/>
            <person name="Richardson P."/>
        </authorList>
    </citation>
    <scope>NUCLEOTIDE SEQUENCE [LARGE SCALE GENOMIC DNA]</scope>
    <source>
        <strain evidence="5">OhILAs</strain>
    </source>
</reference>
<keyword evidence="2" id="KW-0472">Membrane</keyword>
<keyword evidence="2" id="KW-1133">Transmembrane helix</keyword>
<organism evidence="4 5">
    <name type="scientific">Alkaliphilus oremlandii (strain OhILAs)</name>
    <name type="common">Clostridium oremlandii (strain OhILAs)</name>
    <dbReference type="NCBI Taxonomy" id="350688"/>
    <lineage>
        <taxon>Bacteria</taxon>
        <taxon>Bacillati</taxon>
        <taxon>Bacillota</taxon>
        <taxon>Clostridia</taxon>
        <taxon>Peptostreptococcales</taxon>
        <taxon>Natronincolaceae</taxon>
        <taxon>Alkaliphilus</taxon>
    </lineage>
</organism>
<gene>
    <name evidence="4" type="ordered locus">Clos_0336</name>
</gene>
<dbReference type="InterPro" id="IPR007621">
    <property type="entry name" value="TPM_dom"/>
</dbReference>
<sequence>MVKMLQKPKGICLLIVICIFAFYPITVSGQKPLVFDDALLFSTEEKIDLDTKANELSDQYNMDIVVVTTNDANGKSTRAYADDYFDYGGFGVGENYDGLLFLIDMDHREAYISTSGIGIKYLTDERVEAILDRVFEYGLSQGNYYGAAMEFLNGAEMFLEKGIPSDQYNEVEKIKVPNRITEMDVIISLIGGLATGSIFYFSVRSKYKGKSNSNQYSYKNNSIVRFTSNQDRLVNTFVTHRVIPKPQPKNNSSKPSTSGRSTVHKSSSGRTHGGGGRKF</sequence>
<dbReference type="Proteomes" id="UP000000269">
    <property type="component" value="Chromosome"/>
</dbReference>
<evidence type="ECO:0000259" key="3">
    <source>
        <dbReference type="Pfam" id="PF04536"/>
    </source>
</evidence>
<feature type="domain" description="TPM" evidence="3">
    <location>
        <begin position="34"/>
        <end position="155"/>
    </location>
</feature>
<evidence type="ECO:0000256" key="1">
    <source>
        <dbReference type="SAM" id="MobiDB-lite"/>
    </source>
</evidence>
<evidence type="ECO:0000313" key="4">
    <source>
        <dbReference type="EMBL" id="ABW17898.1"/>
    </source>
</evidence>
<name>A8ML81_ALKOO</name>
<dbReference type="HOGENOM" id="CLU_060109_1_0_9"/>
<feature type="transmembrane region" description="Helical" evidence="2">
    <location>
        <begin position="185"/>
        <end position="203"/>
    </location>
</feature>
<dbReference type="AlphaFoldDB" id="A8ML81"/>
<protein>
    <recommendedName>
        <fullName evidence="3">TPM domain-containing protein</fullName>
    </recommendedName>
</protein>